<dbReference type="PANTHER" id="PTHR10741">
    <property type="entry name" value="TRANSLIN AND TRANSLIN ASSOCIATED PROTEIN X"/>
    <property type="match status" value="1"/>
</dbReference>
<dbReference type="EMBL" id="ML119699">
    <property type="protein sequence ID" value="RPA79442.1"/>
    <property type="molecule type" value="Genomic_DNA"/>
</dbReference>
<keyword evidence="7" id="KW-1185">Reference proteome</keyword>
<evidence type="ECO:0000256" key="4">
    <source>
        <dbReference type="ARBA" id="ARBA00022490"/>
    </source>
</evidence>
<proteinExistence type="inferred from homology"/>
<dbReference type="GO" id="GO:0043565">
    <property type="term" value="F:sequence-specific DNA binding"/>
    <property type="evidence" value="ECO:0007669"/>
    <property type="project" value="InterPro"/>
</dbReference>
<reference evidence="6 7" key="1">
    <citation type="journal article" date="2018" name="Nat. Ecol. Evol.">
        <title>Pezizomycetes genomes reveal the molecular basis of ectomycorrhizal truffle lifestyle.</title>
        <authorList>
            <person name="Murat C."/>
            <person name="Payen T."/>
            <person name="Noel B."/>
            <person name="Kuo A."/>
            <person name="Morin E."/>
            <person name="Chen J."/>
            <person name="Kohler A."/>
            <person name="Krizsan K."/>
            <person name="Balestrini R."/>
            <person name="Da Silva C."/>
            <person name="Montanini B."/>
            <person name="Hainaut M."/>
            <person name="Levati E."/>
            <person name="Barry K.W."/>
            <person name="Belfiori B."/>
            <person name="Cichocki N."/>
            <person name="Clum A."/>
            <person name="Dockter R.B."/>
            <person name="Fauchery L."/>
            <person name="Guy J."/>
            <person name="Iotti M."/>
            <person name="Le Tacon F."/>
            <person name="Lindquist E.A."/>
            <person name="Lipzen A."/>
            <person name="Malagnac F."/>
            <person name="Mello A."/>
            <person name="Molinier V."/>
            <person name="Miyauchi S."/>
            <person name="Poulain J."/>
            <person name="Riccioni C."/>
            <person name="Rubini A."/>
            <person name="Sitrit Y."/>
            <person name="Splivallo R."/>
            <person name="Traeger S."/>
            <person name="Wang M."/>
            <person name="Zifcakova L."/>
            <person name="Wipf D."/>
            <person name="Zambonelli A."/>
            <person name="Paolocci F."/>
            <person name="Nowrousian M."/>
            <person name="Ottonello S."/>
            <person name="Baldrian P."/>
            <person name="Spatafora J.W."/>
            <person name="Henrissat B."/>
            <person name="Nagy L.G."/>
            <person name="Aury J.M."/>
            <person name="Wincker P."/>
            <person name="Grigoriev I.V."/>
            <person name="Bonfante P."/>
            <person name="Martin F.M."/>
        </authorList>
    </citation>
    <scope>NUCLEOTIDE SEQUENCE [LARGE SCALE GENOMIC DNA]</scope>
    <source>
        <strain evidence="6 7">RN42</strain>
    </source>
</reference>
<accession>A0A3N4I019</accession>
<dbReference type="GO" id="GO:0005737">
    <property type="term" value="C:cytoplasm"/>
    <property type="evidence" value="ECO:0007669"/>
    <property type="project" value="UniProtKB-SubCell"/>
</dbReference>
<dbReference type="InterPro" id="IPR002848">
    <property type="entry name" value="Translin_fam"/>
</dbReference>
<keyword evidence="5" id="KW-0539">Nucleus</keyword>
<evidence type="ECO:0000256" key="5">
    <source>
        <dbReference type="ARBA" id="ARBA00023242"/>
    </source>
</evidence>
<dbReference type="AlphaFoldDB" id="A0A3N4I019"/>
<keyword evidence="4" id="KW-0963">Cytoplasm</keyword>
<evidence type="ECO:0000313" key="7">
    <source>
        <dbReference type="Proteomes" id="UP000275078"/>
    </source>
</evidence>
<dbReference type="STRING" id="1160509.A0A3N4I019"/>
<dbReference type="Gene3D" id="1.20.58.200">
    <property type="entry name" value="Translin, domain 2"/>
    <property type="match status" value="1"/>
</dbReference>
<evidence type="ECO:0000256" key="3">
    <source>
        <dbReference type="ARBA" id="ARBA00005902"/>
    </source>
</evidence>
<name>A0A3N4I019_ASCIM</name>
<evidence type="ECO:0000256" key="2">
    <source>
        <dbReference type="ARBA" id="ARBA00004496"/>
    </source>
</evidence>
<sequence>MATAASKSVLDESNPFKTLFEGYRDRLDDYHDRRERLIKNSRDVTALSKKLIFHLHRLPPNADIPEDDKLPFLAQIRTLLDVIPPEFENLDPYRYQQNVSGGLQEYIEAIATLYYMRHRKLITFEEVRASIPAAIPLSADDYCGGIFDLTGELMKFAITTLAKDRSKGTKDFWILRDLREMRVAMTAVDPGRGTRAARDWDKKSQVMRQSVEKVEAAVYGVVVRGEERPEGYVGDEPDGRMDMDD</sequence>
<dbReference type="Proteomes" id="UP000275078">
    <property type="component" value="Unassembled WGS sequence"/>
</dbReference>
<dbReference type="SUPFAM" id="SSF74784">
    <property type="entry name" value="Translin"/>
    <property type="match status" value="1"/>
</dbReference>
<protein>
    <submittedName>
        <fullName evidence="6">Translin</fullName>
    </submittedName>
</protein>
<dbReference type="InterPro" id="IPR016068">
    <property type="entry name" value="Translin_N"/>
</dbReference>
<organism evidence="6 7">
    <name type="scientific">Ascobolus immersus RN42</name>
    <dbReference type="NCBI Taxonomy" id="1160509"/>
    <lineage>
        <taxon>Eukaryota</taxon>
        <taxon>Fungi</taxon>
        <taxon>Dikarya</taxon>
        <taxon>Ascomycota</taxon>
        <taxon>Pezizomycotina</taxon>
        <taxon>Pezizomycetes</taxon>
        <taxon>Pezizales</taxon>
        <taxon>Ascobolaceae</taxon>
        <taxon>Ascobolus</taxon>
    </lineage>
</organism>
<dbReference type="Gene3D" id="1.20.58.190">
    <property type="entry name" value="Translin, domain 1"/>
    <property type="match status" value="1"/>
</dbReference>
<dbReference type="Pfam" id="PF01997">
    <property type="entry name" value="Translin"/>
    <property type="match status" value="1"/>
</dbReference>
<dbReference type="InterPro" id="IPR016069">
    <property type="entry name" value="Translin_C"/>
</dbReference>
<evidence type="ECO:0000313" key="6">
    <source>
        <dbReference type="EMBL" id="RPA79442.1"/>
    </source>
</evidence>
<comment type="subcellular location">
    <subcellularLocation>
        <location evidence="2">Cytoplasm</location>
    </subcellularLocation>
    <subcellularLocation>
        <location evidence="1">Nucleus</location>
    </subcellularLocation>
</comment>
<dbReference type="OrthoDB" id="31005at2759"/>
<dbReference type="GO" id="GO:0005634">
    <property type="term" value="C:nucleus"/>
    <property type="evidence" value="ECO:0007669"/>
    <property type="project" value="UniProtKB-SubCell"/>
</dbReference>
<gene>
    <name evidence="6" type="ORF">BJ508DRAFT_308370</name>
</gene>
<dbReference type="InterPro" id="IPR036081">
    <property type="entry name" value="Translin_sf"/>
</dbReference>
<comment type="similarity">
    <text evidence="3">Belongs to the translin family.</text>
</comment>
<evidence type="ECO:0000256" key="1">
    <source>
        <dbReference type="ARBA" id="ARBA00004123"/>
    </source>
</evidence>
<dbReference type="CDD" id="cd14820">
    <property type="entry name" value="TRAX"/>
    <property type="match status" value="1"/>
</dbReference>